<gene>
    <name evidence="3" type="ORF">Ga0061064_1747</name>
</gene>
<dbReference type="SUPFAM" id="SSF51556">
    <property type="entry name" value="Metallo-dependent hydrolases"/>
    <property type="match status" value="1"/>
</dbReference>
<evidence type="ECO:0000256" key="1">
    <source>
        <dbReference type="SAM" id="SignalP"/>
    </source>
</evidence>
<feature type="domain" description="Amidohydrolase-related" evidence="2">
    <location>
        <begin position="92"/>
        <end position="437"/>
    </location>
</feature>
<keyword evidence="1" id="KW-0732">Signal</keyword>
<dbReference type="EMBL" id="CYHB01000005">
    <property type="protein sequence ID" value="CUA87274.1"/>
    <property type="molecule type" value="Genomic_DNA"/>
</dbReference>
<proteinExistence type="predicted"/>
<dbReference type="InterPro" id="IPR032466">
    <property type="entry name" value="Metal_Hydrolase"/>
</dbReference>
<dbReference type="Gene3D" id="2.30.40.10">
    <property type="entry name" value="Urease, subunit C, domain 1"/>
    <property type="match status" value="1"/>
</dbReference>
<dbReference type="RefSeq" id="WP_072243431.1">
    <property type="nucleotide sequence ID" value="NZ_CYHB01000005.1"/>
</dbReference>
<keyword evidence="4" id="KW-1185">Reference proteome</keyword>
<dbReference type="InterPro" id="IPR006680">
    <property type="entry name" value="Amidohydro-rel"/>
</dbReference>
<dbReference type="InterPro" id="IPR011059">
    <property type="entry name" value="Metal-dep_hydrolase_composite"/>
</dbReference>
<organism evidence="3 4">
    <name type="scientific">Pseudidiomarina woesei</name>
    <dbReference type="NCBI Taxonomy" id="1381080"/>
    <lineage>
        <taxon>Bacteria</taxon>
        <taxon>Pseudomonadati</taxon>
        <taxon>Pseudomonadota</taxon>
        <taxon>Gammaproteobacteria</taxon>
        <taxon>Alteromonadales</taxon>
        <taxon>Idiomarinaceae</taxon>
        <taxon>Pseudidiomarina</taxon>
    </lineage>
</organism>
<dbReference type="Proteomes" id="UP000182598">
    <property type="component" value="Unassembled WGS sequence"/>
</dbReference>
<dbReference type="GO" id="GO:0016810">
    <property type="term" value="F:hydrolase activity, acting on carbon-nitrogen (but not peptide) bonds"/>
    <property type="evidence" value="ECO:0007669"/>
    <property type="project" value="InterPro"/>
</dbReference>
<feature type="chain" id="PRO_5005503712" evidence="1">
    <location>
        <begin position="24"/>
        <end position="464"/>
    </location>
</feature>
<feature type="signal peptide" evidence="1">
    <location>
        <begin position="1"/>
        <end position="23"/>
    </location>
</feature>
<reference evidence="4" key="1">
    <citation type="submission" date="2015-08" db="EMBL/GenBank/DDBJ databases">
        <authorList>
            <person name="Varghese N."/>
        </authorList>
    </citation>
    <scope>NUCLEOTIDE SEQUENCE [LARGE SCALE GENOMIC DNA]</scope>
    <source>
        <strain evidence="4">DSM 27808</strain>
    </source>
</reference>
<dbReference type="PANTHER" id="PTHR43135">
    <property type="entry name" value="ALPHA-D-RIBOSE 1-METHYLPHOSPHONATE 5-TRIPHOSPHATE DIPHOSPHATASE"/>
    <property type="match status" value="1"/>
</dbReference>
<dbReference type="PROSITE" id="PS51257">
    <property type="entry name" value="PROKAR_LIPOPROTEIN"/>
    <property type="match status" value="1"/>
</dbReference>
<name>A0A0K6H8Q0_9GAMM</name>
<accession>A0A0K6H8Q0</accession>
<evidence type="ECO:0000313" key="3">
    <source>
        <dbReference type="EMBL" id="CUA87274.1"/>
    </source>
</evidence>
<keyword evidence="3" id="KW-0378">Hydrolase</keyword>
<dbReference type="AlphaFoldDB" id="A0A0K6H8Q0"/>
<sequence>MNTIVRFMTLVTLLIFLAACEPAQPPAPEAAPQTPNAFAFINVAVVSVTRDSGQLTEGQTVLVEDDRIVAVGATSDVAIPENYLHIDGTGQFLMAGLTEMHGHVPPATSFGQLPERYLDDVLFMYVANGVTTVRGMLGYPHQLQLKSDIAERKRVGPTLYLAGPSFNGNSIESPEKATQRVIEQRDEGWDLLKVHPGLTLSEYQAMAKTARDANMDFAGHVPKDVGLEVALTEGQRTIDHLDGYLEAIDALNRPASKYELDYLVDLTLRHGAAVVPTQALWATIIGASDIEQLRQYDEIDYVPETVRAGWFNYLEEPSLGYFNAEAAAIQHDNRQQLIKALFDGGVPMIFGTDAPQLFSVPGFSALREFAVLHDAGIPLAGIIHSATVAAGDYFADKDLFGRVAKGHRADLVLLKQNPLENPSALAERSGVMVAGQWFDRATIDSRLAAIRNAGMRNSPNRNIE</sequence>
<dbReference type="SUPFAM" id="SSF51338">
    <property type="entry name" value="Composite domain of metallo-dependent hydrolases"/>
    <property type="match status" value="1"/>
</dbReference>
<evidence type="ECO:0000259" key="2">
    <source>
        <dbReference type="Pfam" id="PF01979"/>
    </source>
</evidence>
<protein>
    <submittedName>
        <fullName evidence="3">Imidazolonepropionase or related amidohydrolase</fullName>
    </submittedName>
</protein>
<evidence type="ECO:0000313" key="4">
    <source>
        <dbReference type="Proteomes" id="UP000182598"/>
    </source>
</evidence>
<dbReference type="InterPro" id="IPR051781">
    <property type="entry name" value="Metallo-dep_Hydrolase"/>
</dbReference>
<dbReference type="PANTHER" id="PTHR43135:SF3">
    <property type="entry name" value="ALPHA-D-RIBOSE 1-METHYLPHOSPHONATE 5-TRIPHOSPHATE DIPHOSPHATASE"/>
    <property type="match status" value="1"/>
</dbReference>
<dbReference type="Pfam" id="PF01979">
    <property type="entry name" value="Amidohydro_1"/>
    <property type="match status" value="1"/>
</dbReference>
<dbReference type="Gene3D" id="3.20.20.140">
    <property type="entry name" value="Metal-dependent hydrolases"/>
    <property type="match status" value="1"/>
</dbReference>